<comment type="caution">
    <text evidence="7">The sequence shown here is derived from an EMBL/GenBank/DDBJ whole genome shotgun (WGS) entry which is preliminary data.</text>
</comment>
<dbReference type="Proteomes" id="UP000028302">
    <property type="component" value="Unassembled WGS sequence"/>
</dbReference>
<dbReference type="GO" id="GO:0022857">
    <property type="term" value="F:transmembrane transporter activity"/>
    <property type="evidence" value="ECO:0007669"/>
    <property type="project" value="InterPro"/>
</dbReference>
<reference evidence="7 8" key="1">
    <citation type="submission" date="2013-03" db="EMBL/GenBank/DDBJ databases">
        <title>Salinisphaera hydrothermalis C41B8 Genome Sequencing.</title>
        <authorList>
            <person name="Li C."/>
            <person name="Lai Q."/>
            <person name="Shao Z."/>
        </authorList>
    </citation>
    <scope>NUCLEOTIDE SEQUENCE [LARGE SCALE GENOMIC DNA]</scope>
    <source>
        <strain evidence="7 8">C41B8</strain>
    </source>
</reference>
<evidence type="ECO:0000256" key="5">
    <source>
        <dbReference type="SAM" id="Phobius"/>
    </source>
</evidence>
<keyword evidence="2 5" id="KW-0812">Transmembrane</keyword>
<feature type="transmembrane region" description="Helical" evidence="5">
    <location>
        <begin position="291"/>
        <end position="308"/>
    </location>
</feature>
<dbReference type="PROSITE" id="PS50850">
    <property type="entry name" value="MFS"/>
    <property type="match status" value="1"/>
</dbReference>
<dbReference type="CDD" id="cd17393">
    <property type="entry name" value="MFS_MosC_like"/>
    <property type="match status" value="1"/>
</dbReference>
<dbReference type="AlphaFoldDB" id="A0A084IGB8"/>
<dbReference type="GO" id="GO:0016020">
    <property type="term" value="C:membrane"/>
    <property type="evidence" value="ECO:0007669"/>
    <property type="project" value="UniProtKB-SubCell"/>
</dbReference>
<feature type="transmembrane region" description="Helical" evidence="5">
    <location>
        <begin position="378"/>
        <end position="397"/>
    </location>
</feature>
<sequence length="413" mass="41468">MPDRRAADDDSTQVGAYELKTLSTQRFCGTSTFLANGFGTGVWSVEIASAQAKTGASDAVLGLALLVFAVAALGAMQLGGRIAARYPLNYVCTALGLAFALSLAALGFAGGIASLVIGLALLGAVDGALDVAMNARASMIENRMQRPVMSSFHAAWSIGGAAGAGLAGFLTAHGYGPDIIMPAAAAIALPGLLLAIGGHQAPKSTAAENSAGLASAEHRTHTTQLSLLCLIAFLALLTEGALANWSSIYLQSVLTGVSGGFAIGFAAFSIGMSVGRLAGDRVVARFGRRPVGVAGATLAAVGFAIVLTLPTFTTAFICFALIGLGLSNIVPITFGIASRVARSEAVGISRAASAGYAGFVVGPALIGGLAGVVTLPTALTVLILTTALIAMTGVPAYRSRQDSEAGEARSPVR</sequence>
<feature type="transmembrane region" description="Helical" evidence="5">
    <location>
        <begin position="314"/>
        <end position="341"/>
    </location>
</feature>
<protein>
    <submittedName>
        <fullName evidence="7">Major facilitator superfamily protein</fullName>
    </submittedName>
</protein>
<name>A0A084IGB8_SALHC</name>
<evidence type="ECO:0000256" key="2">
    <source>
        <dbReference type="ARBA" id="ARBA00022692"/>
    </source>
</evidence>
<organism evidence="7 8">
    <name type="scientific">Salinisphaera hydrothermalis (strain C41B8)</name>
    <dbReference type="NCBI Taxonomy" id="1304275"/>
    <lineage>
        <taxon>Bacteria</taxon>
        <taxon>Pseudomonadati</taxon>
        <taxon>Pseudomonadota</taxon>
        <taxon>Gammaproteobacteria</taxon>
        <taxon>Salinisphaerales</taxon>
        <taxon>Salinisphaeraceae</taxon>
        <taxon>Salinisphaera</taxon>
    </lineage>
</organism>
<dbReference type="Gene3D" id="1.20.1250.20">
    <property type="entry name" value="MFS general substrate transporter like domains"/>
    <property type="match status" value="2"/>
</dbReference>
<evidence type="ECO:0000256" key="1">
    <source>
        <dbReference type="ARBA" id="ARBA00004141"/>
    </source>
</evidence>
<feature type="transmembrane region" description="Helical" evidence="5">
    <location>
        <begin position="179"/>
        <end position="196"/>
    </location>
</feature>
<comment type="subcellular location">
    <subcellularLocation>
        <location evidence="1">Membrane</location>
        <topology evidence="1">Multi-pass membrane protein</topology>
    </subcellularLocation>
</comment>
<dbReference type="InterPro" id="IPR011701">
    <property type="entry name" value="MFS"/>
</dbReference>
<dbReference type="SUPFAM" id="SSF103473">
    <property type="entry name" value="MFS general substrate transporter"/>
    <property type="match status" value="1"/>
</dbReference>
<dbReference type="InterPro" id="IPR051788">
    <property type="entry name" value="MFS_Transporter"/>
</dbReference>
<feature type="transmembrane region" description="Helical" evidence="5">
    <location>
        <begin position="353"/>
        <end position="372"/>
    </location>
</feature>
<dbReference type="InterPro" id="IPR036259">
    <property type="entry name" value="MFS_trans_sf"/>
</dbReference>
<dbReference type="PANTHER" id="PTHR23514">
    <property type="entry name" value="BYPASS OF STOP CODON PROTEIN 6"/>
    <property type="match status" value="1"/>
</dbReference>
<feature type="transmembrane region" description="Helical" evidence="5">
    <location>
        <begin position="112"/>
        <end position="133"/>
    </location>
</feature>
<dbReference type="Pfam" id="PF07690">
    <property type="entry name" value="MFS_1"/>
    <property type="match status" value="1"/>
</dbReference>
<dbReference type="PANTHER" id="PTHR23514:SF13">
    <property type="entry name" value="INNER MEMBRANE PROTEIN YBJJ"/>
    <property type="match status" value="1"/>
</dbReference>
<accession>A0A084IGB8</accession>
<keyword evidence="3 5" id="KW-1133">Transmembrane helix</keyword>
<feature type="transmembrane region" description="Helical" evidence="5">
    <location>
        <begin position="225"/>
        <end position="242"/>
    </location>
</feature>
<feature type="transmembrane region" description="Helical" evidence="5">
    <location>
        <begin position="248"/>
        <end position="270"/>
    </location>
</feature>
<dbReference type="EMBL" id="APNK01000056">
    <property type="protein sequence ID" value="KEZ75752.1"/>
    <property type="molecule type" value="Genomic_DNA"/>
</dbReference>
<evidence type="ECO:0000313" key="8">
    <source>
        <dbReference type="Proteomes" id="UP000028302"/>
    </source>
</evidence>
<gene>
    <name evidence="7" type="ORF">C41B8_18407</name>
</gene>
<keyword evidence="4 5" id="KW-0472">Membrane</keyword>
<evidence type="ECO:0000256" key="3">
    <source>
        <dbReference type="ARBA" id="ARBA00022989"/>
    </source>
</evidence>
<feature type="domain" description="Major facilitator superfamily (MFS) profile" evidence="6">
    <location>
        <begin position="25"/>
        <end position="398"/>
    </location>
</feature>
<dbReference type="InterPro" id="IPR020846">
    <property type="entry name" value="MFS_dom"/>
</dbReference>
<evidence type="ECO:0000259" key="6">
    <source>
        <dbReference type="PROSITE" id="PS50850"/>
    </source>
</evidence>
<feature type="transmembrane region" description="Helical" evidence="5">
    <location>
        <begin position="154"/>
        <end position="173"/>
    </location>
</feature>
<feature type="transmembrane region" description="Helical" evidence="5">
    <location>
        <begin position="59"/>
        <end position="76"/>
    </location>
</feature>
<dbReference type="eggNOG" id="COG0738">
    <property type="taxonomic scope" value="Bacteria"/>
</dbReference>
<proteinExistence type="predicted"/>
<evidence type="ECO:0000313" key="7">
    <source>
        <dbReference type="EMBL" id="KEZ75752.1"/>
    </source>
</evidence>
<dbReference type="STRING" id="1304275.C41B8_18407"/>
<keyword evidence="8" id="KW-1185">Reference proteome</keyword>
<evidence type="ECO:0000256" key="4">
    <source>
        <dbReference type="ARBA" id="ARBA00023136"/>
    </source>
</evidence>